<keyword evidence="3" id="KW-1185">Reference proteome</keyword>
<reference evidence="2 3" key="1">
    <citation type="submission" date="2019-01" db="EMBL/GenBank/DDBJ databases">
        <title>Bacillus sp. M5HDSG1-1, whole genome shotgun sequence.</title>
        <authorList>
            <person name="Tuo L."/>
        </authorList>
    </citation>
    <scope>NUCLEOTIDE SEQUENCE [LARGE SCALE GENOMIC DNA]</scope>
    <source>
        <strain evidence="2 3">M5HDSG1-1</strain>
    </source>
</reference>
<sequence length="125" mass="14701">MRKCQKGFIYPVTLSIFLLVLSCFLVIISLYLTEKRMYHNSKELLVQEYYFMSSVKAVEKELQMGEYAKQGTLQLVKGAVDYSVEQTTDTILKVEYRLHTKNVETVGYSYFDRLENKMTKWVEAK</sequence>
<keyword evidence="1" id="KW-0472">Membrane</keyword>
<name>A0A3S2XA74_9BACI</name>
<comment type="caution">
    <text evidence="2">The sequence shown here is derived from an EMBL/GenBank/DDBJ whole genome shotgun (WGS) entry which is preliminary data.</text>
</comment>
<keyword evidence="1" id="KW-1133">Transmembrane helix</keyword>
<accession>A0A3S2XA74</accession>
<keyword evidence="1" id="KW-0812">Transmembrane</keyword>
<dbReference type="GeneID" id="87616299"/>
<proteinExistence type="predicted"/>
<evidence type="ECO:0000313" key="3">
    <source>
        <dbReference type="Proteomes" id="UP000288024"/>
    </source>
</evidence>
<dbReference type="RefSeq" id="WP_127737470.1">
    <property type="nucleotide sequence ID" value="NZ_CAJCKN010000112.1"/>
</dbReference>
<dbReference type="EMBL" id="RZTZ01000002">
    <property type="protein sequence ID" value="RVT65251.1"/>
    <property type="molecule type" value="Genomic_DNA"/>
</dbReference>
<dbReference type="Proteomes" id="UP000288024">
    <property type="component" value="Unassembled WGS sequence"/>
</dbReference>
<protein>
    <submittedName>
        <fullName evidence="2">Uncharacterized protein</fullName>
    </submittedName>
</protein>
<gene>
    <name evidence="2" type="ORF">EM808_07020</name>
</gene>
<evidence type="ECO:0000256" key="1">
    <source>
        <dbReference type="SAM" id="Phobius"/>
    </source>
</evidence>
<dbReference type="AlphaFoldDB" id="A0A3S2XA74"/>
<dbReference type="PROSITE" id="PS51257">
    <property type="entry name" value="PROKAR_LIPOPROTEIN"/>
    <property type="match status" value="1"/>
</dbReference>
<evidence type="ECO:0000313" key="2">
    <source>
        <dbReference type="EMBL" id="RVT65251.1"/>
    </source>
</evidence>
<dbReference type="Pfam" id="PF14173">
    <property type="entry name" value="ComGG"/>
    <property type="match status" value="1"/>
</dbReference>
<organism evidence="2 3">
    <name type="scientific">Niallia taxi</name>
    <dbReference type="NCBI Taxonomy" id="2499688"/>
    <lineage>
        <taxon>Bacteria</taxon>
        <taxon>Bacillati</taxon>
        <taxon>Bacillota</taxon>
        <taxon>Bacilli</taxon>
        <taxon>Bacillales</taxon>
        <taxon>Bacillaceae</taxon>
        <taxon>Niallia</taxon>
    </lineage>
</organism>
<feature type="transmembrane region" description="Helical" evidence="1">
    <location>
        <begin position="12"/>
        <end position="32"/>
    </location>
</feature>
<dbReference type="InterPro" id="IPR020372">
    <property type="entry name" value="Competence_ComGG"/>
</dbReference>